<proteinExistence type="inferred from homology"/>
<dbReference type="PROSITE" id="PS51257">
    <property type="entry name" value="PROKAR_LIPOPROTEIN"/>
    <property type="match status" value="1"/>
</dbReference>
<evidence type="ECO:0000259" key="2">
    <source>
        <dbReference type="Pfam" id="PF00723"/>
    </source>
</evidence>
<comment type="subcellular location">
    <subcellularLocation>
        <location evidence="1">Cell membrane</location>
        <topology evidence="1">Lipid-anchor</topology>
        <orientation evidence="1">Cytoplasmic side</orientation>
    </subcellularLocation>
</comment>
<keyword evidence="1" id="KW-1003">Cell membrane</keyword>
<dbReference type="InterPro" id="IPR008734">
    <property type="entry name" value="PHK_A/B_su"/>
</dbReference>
<keyword evidence="4" id="KW-1185">Reference proteome</keyword>
<keyword evidence="1" id="KW-0449">Lipoprotein</keyword>
<comment type="caution">
    <text evidence="3">The sequence shown here is derived from an EMBL/GenBank/DDBJ whole genome shotgun (WGS) entry which is preliminary data.</text>
</comment>
<dbReference type="InterPro" id="IPR011613">
    <property type="entry name" value="GH15-like"/>
</dbReference>
<evidence type="ECO:0000256" key="1">
    <source>
        <dbReference type="RuleBase" id="RU364123"/>
    </source>
</evidence>
<gene>
    <name evidence="3" type="ORF">RIMI_LOCUS7929588</name>
</gene>
<comment type="function">
    <text evidence="1">Phosphorylase b kinase catalyzes the phosphorylation of serine in certain substrates, including troponin I.</text>
</comment>
<protein>
    <recommendedName>
        <fullName evidence="1">Phosphorylase b kinase regulatory subunit</fullName>
    </recommendedName>
</protein>
<keyword evidence="1" id="KW-0119">Carbohydrate metabolism</keyword>
<dbReference type="PANTHER" id="PTHR10749">
    <property type="entry name" value="PHOSPHORYLASE B KINASE REGULATORY SUBUNIT"/>
    <property type="match status" value="1"/>
</dbReference>
<keyword evidence="1" id="KW-0472">Membrane</keyword>
<organism evidence="3 4">
    <name type="scientific">Ranitomeya imitator</name>
    <name type="common">mimic poison frog</name>
    <dbReference type="NCBI Taxonomy" id="111125"/>
    <lineage>
        <taxon>Eukaryota</taxon>
        <taxon>Metazoa</taxon>
        <taxon>Chordata</taxon>
        <taxon>Craniata</taxon>
        <taxon>Vertebrata</taxon>
        <taxon>Euteleostomi</taxon>
        <taxon>Amphibia</taxon>
        <taxon>Batrachia</taxon>
        <taxon>Anura</taxon>
        <taxon>Neobatrachia</taxon>
        <taxon>Hyloidea</taxon>
        <taxon>Dendrobatidae</taxon>
        <taxon>Dendrobatinae</taxon>
        <taxon>Ranitomeya</taxon>
    </lineage>
</organism>
<dbReference type="Pfam" id="PF00723">
    <property type="entry name" value="Glyco_hydro_15"/>
    <property type="match status" value="1"/>
</dbReference>
<keyword evidence="1" id="KW-0112">Calmodulin-binding</keyword>
<keyword evidence="1" id="KW-0321">Glycogen metabolism</keyword>
<name>A0ABN9LD71_9NEOB</name>
<dbReference type="PANTHER" id="PTHR10749:SF4">
    <property type="entry name" value="PHOSPHORYLASE B KINASE REGULATORY SUBUNIT ALPHA, SKELETAL MUSCLE ISOFORM"/>
    <property type="match status" value="1"/>
</dbReference>
<keyword evidence="1" id="KW-0636">Prenylation</keyword>
<accession>A0ABN9LD71</accession>
<comment type="similarity">
    <text evidence="1">Belongs to the phosphorylase b kinase regulatory chain family.</text>
</comment>
<sequence>MDMDMLKSFALLGPSILYTSVVACTDLLSHQKQLTVGLPPEPREKTITAPLPYDKLICLIEDASEQNMSISILTQEIMVYLAMYMRTQPSLFAEMFRLRIGLIIQVMATELSQSLRCSGKKKNSLLIGLWNN</sequence>
<dbReference type="EMBL" id="CAUEEQ010015364">
    <property type="protein sequence ID" value="CAJ0939065.1"/>
    <property type="molecule type" value="Genomic_DNA"/>
</dbReference>
<evidence type="ECO:0000313" key="4">
    <source>
        <dbReference type="Proteomes" id="UP001176940"/>
    </source>
</evidence>
<feature type="domain" description="GH15-like" evidence="2">
    <location>
        <begin position="30"/>
        <end position="101"/>
    </location>
</feature>
<reference evidence="3" key="1">
    <citation type="submission" date="2023-07" db="EMBL/GenBank/DDBJ databases">
        <authorList>
            <person name="Stuckert A."/>
        </authorList>
    </citation>
    <scope>NUCLEOTIDE SEQUENCE</scope>
</reference>
<comment type="pathway">
    <text evidence="1">Glycan biosynthesis; glycogen metabolism.</text>
</comment>
<dbReference type="Proteomes" id="UP001176940">
    <property type="component" value="Unassembled WGS sequence"/>
</dbReference>
<evidence type="ECO:0000313" key="3">
    <source>
        <dbReference type="EMBL" id="CAJ0939065.1"/>
    </source>
</evidence>